<dbReference type="Gene3D" id="3.90.550.20">
    <property type="match status" value="1"/>
</dbReference>
<keyword evidence="1 2" id="KW-0808">Transferase</keyword>
<proteinExistence type="predicted"/>
<organism evidence="2 3">
    <name type="scientific">Flavobacterium cutihirudinis</name>
    <dbReference type="NCBI Taxonomy" id="1265740"/>
    <lineage>
        <taxon>Bacteria</taxon>
        <taxon>Pseudomonadati</taxon>
        <taxon>Bacteroidota</taxon>
        <taxon>Flavobacteriia</taxon>
        <taxon>Flavobacteriales</taxon>
        <taxon>Flavobacteriaceae</taxon>
        <taxon>Flavobacterium</taxon>
    </lineage>
</organism>
<keyword evidence="3" id="KW-1185">Reference proteome</keyword>
<accession>A0A3D9FKP0</accession>
<evidence type="ECO:0000256" key="1">
    <source>
        <dbReference type="ARBA" id="ARBA00022679"/>
    </source>
</evidence>
<dbReference type="OrthoDB" id="9802987at2"/>
<name>A0A3D9FKP0_9FLAO</name>
<gene>
    <name evidence="2" type="ORF">BD847_3869</name>
</gene>
<sequence length="259" mass="31017">MIPKTIHYCWFGKKRKSKLINDCIKSWKIHCPDFKIIEWNEKNTDLSLPFLQKAYKDKKWAFVADYVRFKALSDHGGIYLDTDMLVLKPLQEFLNDDCFFGAEETEIISCGIIGTNKENQFIKDLLAEYKMFDTTMKIDWKEIIVTKIVTKAFKLKFDFKQSIDIKKYNDITIYPPNFFYPLPFNSDDVLNYEKYIKRDSYTIHLWAGSWIVHNEFNFIRNREYFKAIKIIINNLFSRKVNYKYIRKIASSFKQSLSKK</sequence>
<dbReference type="GO" id="GO:0016020">
    <property type="term" value="C:membrane"/>
    <property type="evidence" value="ECO:0007669"/>
    <property type="project" value="GOC"/>
</dbReference>
<comment type="caution">
    <text evidence="2">The sequence shown here is derived from an EMBL/GenBank/DDBJ whole genome shotgun (WGS) entry which is preliminary data.</text>
</comment>
<dbReference type="Pfam" id="PF04488">
    <property type="entry name" value="Gly_transf_sug"/>
    <property type="match status" value="1"/>
</dbReference>
<dbReference type="EMBL" id="QRDQ01000012">
    <property type="protein sequence ID" value="RED19582.1"/>
    <property type="molecule type" value="Genomic_DNA"/>
</dbReference>
<dbReference type="RefSeq" id="WP_115889811.1">
    <property type="nucleotide sequence ID" value="NZ_QRDQ01000012.1"/>
</dbReference>
<dbReference type="PANTHER" id="PTHR32385">
    <property type="entry name" value="MANNOSYL PHOSPHORYLINOSITOL CERAMIDE SYNTHASE"/>
    <property type="match status" value="1"/>
</dbReference>
<dbReference type="InterPro" id="IPR007577">
    <property type="entry name" value="GlycoTrfase_DXD_sugar-bd_CS"/>
</dbReference>
<dbReference type="GO" id="GO:0000030">
    <property type="term" value="F:mannosyltransferase activity"/>
    <property type="evidence" value="ECO:0007669"/>
    <property type="project" value="TreeGrafter"/>
</dbReference>
<dbReference type="GO" id="GO:0051999">
    <property type="term" value="P:mannosyl-inositol phosphorylceramide biosynthetic process"/>
    <property type="evidence" value="ECO:0007669"/>
    <property type="project" value="TreeGrafter"/>
</dbReference>
<dbReference type="InterPro" id="IPR029044">
    <property type="entry name" value="Nucleotide-diphossugar_trans"/>
</dbReference>
<dbReference type="SUPFAM" id="SSF53448">
    <property type="entry name" value="Nucleotide-diphospho-sugar transferases"/>
    <property type="match status" value="1"/>
</dbReference>
<dbReference type="InterPro" id="IPR051706">
    <property type="entry name" value="Glycosyltransferase_domain"/>
</dbReference>
<evidence type="ECO:0000313" key="3">
    <source>
        <dbReference type="Proteomes" id="UP000257004"/>
    </source>
</evidence>
<reference evidence="2 3" key="1">
    <citation type="submission" date="2018-07" db="EMBL/GenBank/DDBJ databases">
        <title>Genomic Encyclopedia of Archaeal and Bacterial Type Strains, Phase II (KMG-II): from individual species to whole genera.</title>
        <authorList>
            <person name="Goeker M."/>
        </authorList>
    </citation>
    <scope>NUCLEOTIDE SEQUENCE [LARGE SCALE GENOMIC DNA]</scope>
    <source>
        <strain evidence="2 3">DSM 25795</strain>
    </source>
</reference>
<dbReference type="PANTHER" id="PTHR32385:SF15">
    <property type="entry name" value="INOSITOL PHOSPHOCERAMIDE MANNOSYLTRANSFERASE 1"/>
    <property type="match status" value="1"/>
</dbReference>
<evidence type="ECO:0000313" key="2">
    <source>
        <dbReference type="EMBL" id="RED19582.1"/>
    </source>
</evidence>
<protein>
    <submittedName>
        <fullName evidence="2">Glycosyl transferase-like sugar-binding protein</fullName>
    </submittedName>
</protein>
<dbReference type="AlphaFoldDB" id="A0A3D9FKP0"/>
<dbReference type="Proteomes" id="UP000257004">
    <property type="component" value="Unassembled WGS sequence"/>
</dbReference>